<evidence type="ECO:0000313" key="1">
    <source>
        <dbReference type="EMBL" id="KAH3770417.1"/>
    </source>
</evidence>
<dbReference type="AlphaFoldDB" id="A0A9D4E262"/>
<proteinExistence type="predicted"/>
<keyword evidence="2" id="KW-1185">Reference proteome</keyword>
<sequence length="76" mass="7959">MTAADLPEAGMEISVVSRGCGIHNGVETPKCTPILDIVGAGQNVAILSQLSQYSAMFQNVTYNGQWCQSANGSVMP</sequence>
<name>A0A9D4E262_DREPO</name>
<accession>A0A9D4E262</accession>
<protein>
    <submittedName>
        <fullName evidence="1">Uncharacterized protein</fullName>
    </submittedName>
</protein>
<reference evidence="1" key="2">
    <citation type="submission" date="2020-11" db="EMBL/GenBank/DDBJ databases">
        <authorList>
            <person name="McCartney M.A."/>
            <person name="Auch B."/>
            <person name="Kono T."/>
            <person name="Mallez S."/>
            <person name="Becker A."/>
            <person name="Gohl D.M."/>
            <person name="Silverstein K.A.T."/>
            <person name="Koren S."/>
            <person name="Bechman K.B."/>
            <person name="Herman A."/>
            <person name="Abrahante J.E."/>
            <person name="Garbe J."/>
        </authorList>
    </citation>
    <scope>NUCLEOTIDE SEQUENCE</scope>
    <source>
        <strain evidence="1">Duluth1</strain>
        <tissue evidence="1">Whole animal</tissue>
    </source>
</reference>
<dbReference type="Proteomes" id="UP000828390">
    <property type="component" value="Unassembled WGS sequence"/>
</dbReference>
<reference evidence="1" key="1">
    <citation type="journal article" date="2019" name="bioRxiv">
        <title>The Genome of the Zebra Mussel, Dreissena polymorpha: A Resource for Invasive Species Research.</title>
        <authorList>
            <person name="McCartney M.A."/>
            <person name="Auch B."/>
            <person name="Kono T."/>
            <person name="Mallez S."/>
            <person name="Zhang Y."/>
            <person name="Obille A."/>
            <person name="Becker A."/>
            <person name="Abrahante J.E."/>
            <person name="Garbe J."/>
            <person name="Badalamenti J.P."/>
            <person name="Herman A."/>
            <person name="Mangelson H."/>
            <person name="Liachko I."/>
            <person name="Sullivan S."/>
            <person name="Sone E.D."/>
            <person name="Koren S."/>
            <person name="Silverstein K.A.T."/>
            <person name="Beckman K.B."/>
            <person name="Gohl D.M."/>
        </authorList>
    </citation>
    <scope>NUCLEOTIDE SEQUENCE</scope>
    <source>
        <strain evidence="1">Duluth1</strain>
        <tissue evidence="1">Whole animal</tissue>
    </source>
</reference>
<evidence type="ECO:0000313" key="2">
    <source>
        <dbReference type="Proteomes" id="UP000828390"/>
    </source>
</evidence>
<comment type="caution">
    <text evidence="1">The sequence shown here is derived from an EMBL/GenBank/DDBJ whole genome shotgun (WGS) entry which is preliminary data.</text>
</comment>
<dbReference type="EMBL" id="JAIWYP010000009">
    <property type="protein sequence ID" value="KAH3770417.1"/>
    <property type="molecule type" value="Genomic_DNA"/>
</dbReference>
<organism evidence="1 2">
    <name type="scientific">Dreissena polymorpha</name>
    <name type="common">Zebra mussel</name>
    <name type="synonym">Mytilus polymorpha</name>
    <dbReference type="NCBI Taxonomy" id="45954"/>
    <lineage>
        <taxon>Eukaryota</taxon>
        <taxon>Metazoa</taxon>
        <taxon>Spiralia</taxon>
        <taxon>Lophotrochozoa</taxon>
        <taxon>Mollusca</taxon>
        <taxon>Bivalvia</taxon>
        <taxon>Autobranchia</taxon>
        <taxon>Heteroconchia</taxon>
        <taxon>Euheterodonta</taxon>
        <taxon>Imparidentia</taxon>
        <taxon>Neoheterodontei</taxon>
        <taxon>Myida</taxon>
        <taxon>Dreissenoidea</taxon>
        <taxon>Dreissenidae</taxon>
        <taxon>Dreissena</taxon>
    </lineage>
</organism>
<gene>
    <name evidence="1" type="ORF">DPMN_171704</name>
</gene>